<organism evidence="3 4">
    <name type="scientific">Atlantibacter hermannii NBRC 105704</name>
    <dbReference type="NCBI Taxonomy" id="1115512"/>
    <lineage>
        <taxon>Bacteria</taxon>
        <taxon>Pseudomonadati</taxon>
        <taxon>Pseudomonadota</taxon>
        <taxon>Gammaproteobacteria</taxon>
        <taxon>Enterobacterales</taxon>
        <taxon>Enterobacteriaceae</taxon>
        <taxon>Atlantibacter</taxon>
    </lineage>
</organism>
<evidence type="ECO:0000313" key="3">
    <source>
        <dbReference type="EMBL" id="GAB50284.1"/>
    </source>
</evidence>
<dbReference type="InterPro" id="IPR023346">
    <property type="entry name" value="Lysozyme-like_dom_sf"/>
</dbReference>
<dbReference type="GO" id="GO:0009253">
    <property type="term" value="P:peptidoglycan catabolic process"/>
    <property type="evidence" value="ECO:0007669"/>
    <property type="project" value="TreeGrafter"/>
</dbReference>
<dbReference type="RefSeq" id="WP_002462829.1">
    <property type="nucleotide sequence ID" value="NZ_BAFF01000001.1"/>
</dbReference>
<dbReference type="InterPro" id="IPR031304">
    <property type="entry name" value="SLT_2"/>
</dbReference>
<feature type="chain" id="PRO_5003599100" evidence="1">
    <location>
        <begin position="22"/>
        <end position="365"/>
    </location>
</feature>
<dbReference type="GO" id="GO:0008933">
    <property type="term" value="F:peptidoglycan lytic transglycosylase activity"/>
    <property type="evidence" value="ECO:0007669"/>
    <property type="project" value="TreeGrafter"/>
</dbReference>
<sequence length="365" mass="40696">MKFVTSVIPLCSCLLAGYLHAAPQPLPDPAPAPATSSPAAAAQQAPVPAQPEGFAEFVEKLKREAREQGISDATINQAFATMHYVDHVVKSDQNQPEQKVLLDDYLNRVITPEKIAEARVQMRNHQQILNRTEQRYGVQPQYLVALWALESRFGKVQGDEDIFSALASLAFEGRREAFFTKELIAALKMVDQGHIAAREMKGSWAGAMGQNQFMPSSYLRYGADGDGDGKMDIWNNINDVFASSANYLASEGWRRGEEWGLEITLPENFDAELAGTKSDQRKTVAQWQDLGVTLPDNVRKPARQLSAWIVIPDDGQNRGFMVFQNFRTLMTWNRSYYFAISIGMMADAIMRDDSRAPAQQSSSPQ</sequence>
<dbReference type="PANTHER" id="PTHR30163:SF8">
    <property type="entry name" value="LYTIC MUREIN TRANSGLYCOSYLASE"/>
    <property type="match status" value="1"/>
</dbReference>
<dbReference type="eggNOG" id="COG2951">
    <property type="taxonomic scope" value="Bacteria"/>
</dbReference>
<dbReference type="AlphaFoldDB" id="H5UWK3"/>
<gene>
    <name evidence="3" type="ORF">EH105704_01_02910</name>
</gene>
<dbReference type="Proteomes" id="UP000010297">
    <property type="component" value="Unassembled WGS sequence"/>
</dbReference>
<dbReference type="Gene3D" id="1.10.530.10">
    <property type="match status" value="1"/>
</dbReference>
<name>H5UWK3_ATLHE</name>
<dbReference type="GeneID" id="92828919"/>
<dbReference type="NCBIfam" id="TIGR02283">
    <property type="entry name" value="MltB_2"/>
    <property type="match status" value="1"/>
</dbReference>
<dbReference type="InterPro" id="IPR011970">
    <property type="entry name" value="MltB_2"/>
</dbReference>
<evidence type="ECO:0000259" key="2">
    <source>
        <dbReference type="Pfam" id="PF13406"/>
    </source>
</evidence>
<comment type="caution">
    <text evidence="3">The sequence shown here is derived from an EMBL/GenBank/DDBJ whole genome shotgun (WGS) entry which is preliminary data.</text>
</comment>
<dbReference type="Gene3D" id="1.10.8.350">
    <property type="entry name" value="Bacterial muramidase"/>
    <property type="match status" value="1"/>
</dbReference>
<dbReference type="Pfam" id="PF13406">
    <property type="entry name" value="SLT_2"/>
    <property type="match status" value="1"/>
</dbReference>
<dbReference type="InterPro" id="IPR043426">
    <property type="entry name" value="MltB-like"/>
</dbReference>
<protein>
    <submittedName>
        <fullName evidence="3">Putative lytic murein transglycosylase</fullName>
    </submittedName>
</protein>
<keyword evidence="4" id="KW-1185">Reference proteome</keyword>
<keyword evidence="1" id="KW-0732">Signal</keyword>
<evidence type="ECO:0000313" key="4">
    <source>
        <dbReference type="Proteomes" id="UP000010297"/>
    </source>
</evidence>
<proteinExistence type="predicted"/>
<feature type="domain" description="Transglycosylase SLT" evidence="2">
    <location>
        <begin position="54"/>
        <end position="347"/>
    </location>
</feature>
<dbReference type="SUPFAM" id="SSF53955">
    <property type="entry name" value="Lysozyme-like"/>
    <property type="match status" value="1"/>
</dbReference>
<accession>H5UWK3</accession>
<dbReference type="FunFam" id="1.10.8.350:FF:000001">
    <property type="entry name" value="Lytic murein transglycosylase B"/>
    <property type="match status" value="1"/>
</dbReference>
<reference evidence="3 4" key="1">
    <citation type="submission" date="2012-02" db="EMBL/GenBank/DDBJ databases">
        <title>Whole genome shotgun sequence of Escherichia hermannii NBRC 105704.</title>
        <authorList>
            <person name="Yoshida I."/>
            <person name="Hosoyama A."/>
            <person name="Tsuchikane K."/>
            <person name="Katsumata H."/>
            <person name="Yamazaki S."/>
            <person name="Fujita N."/>
        </authorList>
    </citation>
    <scope>NUCLEOTIDE SEQUENCE [LARGE SCALE GENOMIC DNA]</scope>
    <source>
        <strain evidence="3 4">NBRC 105704</strain>
    </source>
</reference>
<dbReference type="EMBL" id="BAFF01000001">
    <property type="protein sequence ID" value="GAB50284.1"/>
    <property type="molecule type" value="Genomic_DNA"/>
</dbReference>
<dbReference type="CDD" id="cd13399">
    <property type="entry name" value="Slt35-like"/>
    <property type="match status" value="1"/>
</dbReference>
<evidence type="ECO:0000256" key="1">
    <source>
        <dbReference type="SAM" id="SignalP"/>
    </source>
</evidence>
<dbReference type="PANTHER" id="PTHR30163">
    <property type="entry name" value="MEMBRANE-BOUND LYTIC MUREIN TRANSGLYCOSYLASE B"/>
    <property type="match status" value="1"/>
</dbReference>
<feature type="signal peptide" evidence="1">
    <location>
        <begin position="1"/>
        <end position="21"/>
    </location>
</feature>